<reference evidence="1" key="1">
    <citation type="submission" date="2016-12" db="EMBL/GenBank/DDBJ databases">
        <authorList>
            <person name="Moulin L."/>
        </authorList>
    </citation>
    <scope>NUCLEOTIDE SEQUENCE [LARGE SCALE GENOMIC DNA]</scope>
    <source>
        <strain evidence="1">STM 7183</strain>
    </source>
</reference>
<gene>
    <name evidence="1" type="ORF">BN2476_1240001</name>
</gene>
<organism evidence="1 2">
    <name type="scientific">Paraburkholderia piptadeniae</name>
    <dbReference type="NCBI Taxonomy" id="1701573"/>
    <lineage>
        <taxon>Bacteria</taxon>
        <taxon>Pseudomonadati</taxon>
        <taxon>Pseudomonadota</taxon>
        <taxon>Betaproteobacteria</taxon>
        <taxon>Burkholderiales</taxon>
        <taxon>Burkholderiaceae</taxon>
        <taxon>Paraburkholderia</taxon>
    </lineage>
</organism>
<accession>A0A1N7SVV1</accession>
<evidence type="ECO:0000313" key="1">
    <source>
        <dbReference type="EMBL" id="SIT51540.1"/>
    </source>
</evidence>
<keyword evidence="2" id="KW-1185">Reference proteome</keyword>
<dbReference type="AlphaFoldDB" id="A0A1N7SVV1"/>
<sequence>MRDMHRRRSRDTCCVMPRIMLNKPRADSSRQTALLGVEANRFVKPIFAALAAALLATLRAVARLEHRVAVRAVVRAGRRRAVKRKRQL</sequence>
<dbReference type="Proteomes" id="UP000195569">
    <property type="component" value="Unassembled WGS sequence"/>
</dbReference>
<dbReference type="EMBL" id="CYGY02000124">
    <property type="protein sequence ID" value="SIT51540.1"/>
    <property type="molecule type" value="Genomic_DNA"/>
</dbReference>
<evidence type="ECO:0000313" key="2">
    <source>
        <dbReference type="Proteomes" id="UP000195569"/>
    </source>
</evidence>
<protein>
    <submittedName>
        <fullName evidence="1">Uncharacterized protein</fullName>
    </submittedName>
</protein>
<proteinExistence type="predicted"/>
<name>A0A1N7SVV1_9BURK</name>
<comment type="caution">
    <text evidence="1">The sequence shown here is derived from an EMBL/GenBank/DDBJ whole genome shotgun (WGS) entry which is preliminary data.</text>
</comment>